<evidence type="ECO:0000256" key="1">
    <source>
        <dbReference type="SAM" id="Phobius"/>
    </source>
</evidence>
<sequence>MENDAREQLRILERAEAAPYISYPPTPRWYAPAIGAWAAAFIGAFTWWRENTPLFAASLAGLILLELVFVTWMQRRHGALPMPGRGRPPAEIGRVWSRYFVGLLVVCALVGLAWWRIGVAAGAATAFVTVTAGLAYYEYCYAQAAAEVRKRLG</sequence>
<dbReference type="EMBL" id="VIVK01000001">
    <property type="protein sequence ID" value="TWD78986.1"/>
    <property type="molecule type" value="Genomic_DNA"/>
</dbReference>
<proteinExistence type="predicted"/>
<gene>
    <name evidence="2" type="ORF">FB561_0034</name>
</gene>
<keyword evidence="3" id="KW-1185">Reference proteome</keyword>
<feature type="transmembrane region" description="Helical" evidence="1">
    <location>
        <begin position="95"/>
        <end position="115"/>
    </location>
</feature>
<keyword evidence="1" id="KW-0472">Membrane</keyword>
<dbReference type="RefSeq" id="WP_145801240.1">
    <property type="nucleotide sequence ID" value="NZ_VIVK01000001.1"/>
</dbReference>
<keyword evidence="1" id="KW-0812">Transmembrane</keyword>
<name>A0A561BJE6_9ACTN</name>
<feature type="transmembrane region" description="Helical" evidence="1">
    <location>
        <begin position="29"/>
        <end position="48"/>
    </location>
</feature>
<dbReference type="Proteomes" id="UP000318380">
    <property type="component" value="Unassembled WGS sequence"/>
</dbReference>
<evidence type="ECO:0000313" key="2">
    <source>
        <dbReference type="EMBL" id="TWD78986.1"/>
    </source>
</evidence>
<feature type="transmembrane region" description="Helical" evidence="1">
    <location>
        <begin position="54"/>
        <end position="74"/>
    </location>
</feature>
<organism evidence="2 3">
    <name type="scientific">Kribbella amoyensis</name>
    <dbReference type="NCBI Taxonomy" id="996641"/>
    <lineage>
        <taxon>Bacteria</taxon>
        <taxon>Bacillati</taxon>
        <taxon>Actinomycetota</taxon>
        <taxon>Actinomycetes</taxon>
        <taxon>Propionibacteriales</taxon>
        <taxon>Kribbellaceae</taxon>
        <taxon>Kribbella</taxon>
    </lineage>
</organism>
<comment type="caution">
    <text evidence="2">The sequence shown here is derived from an EMBL/GenBank/DDBJ whole genome shotgun (WGS) entry which is preliminary data.</text>
</comment>
<accession>A0A561BJE6</accession>
<feature type="transmembrane region" description="Helical" evidence="1">
    <location>
        <begin position="121"/>
        <end position="141"/>
    </location>
</feature>
<dbReference type="AlphaFoldDB" id="A0A561BJE6"/>
<keyword evidence="1" id="KW-1133">Transmembrane helix</keyword>
<dbReference type="OrthoDB" id="3701046at2"/>
<evidence type="ECO:0000313" key="3">
    <source>
        <dbReference type="Proteomes" id="UP000318380"/>
    </source>
</evidence>
<protein>
    <submittedName>
        <fullName evidence="2">Uncharacterized protein</fullName>
    </submittedName>
</protein>
<reference evidence="2 3" key="1">
    <citation type="submission" date="2019-06" db="EMBL/GenBank/DDBJ databases">
        <title>Sequencing the genomes of 1000 actinobacteria strains.</title>
        <authorList>
            <person name="Klenk H.-P."/>
        </authorList>
    </citation>
    <scope>NUCLEOTIDE SEQUENCE [LARGE SCALE GENOMIC DNA]</scope>
    <source>
        <strain evidence="2 3">DSM 24683</strain>
    </source>
</reference>